<evidence type="ECO:0000259" key="1">
    <source>
        <dbReference type="Pfam" id="PF08393"/>
    </source>
</evidence>
<feature type="non-terminal residue" evidence="2">
    <location>
        <position position="72"/>
    </location>
</feature>
<evidence type="ECO:0000313" key="2">
    <source>
        <dbReference type="EMBL" id="CAL1534972.1"/>
    </source>
</evidence>
<comment type="caution">
    <text evidence="2">The sequence shown here is derived from an EMBL/GenBank/DDBJ whole genome shotgun (WGS) entry which is preliminary data.</text>
</comment>
<organism evidence="2 3">
    <name type="scientific">Lymnaea stagnalis</name>
    <name type="common">Great pond snail</name>
    <name type="synonym">Helix stagnalis</name>
    <dbReference type="NCBI Taxonomy" id="6523"/>
    <lineage>
        <taxon>Eukaryota</taxon>
        <taxon>Metazoa</taxon>
        <taxon>Spiralia</taxon>
        <taxon>Lophotrochozoa</taxon>
        <taxon>Mollusca</taxon>
        <taxon>Gastropoda</taxon>
        <taxon>Heterobranchia</taxon>
        <taxon>Euthyneura</taxon>
        <taxon>Panpulmonata</taxon>
        <taxon>Hygrophila</taxon>
        <taxon>Lymnaeoidea</taxon>
        <taxon>Lymnaeidae</taxon>
        <taxon>Lymnaea</taxon>
    </lineage>
</organism>
<feature type="non-terminal residue" evidence="2">
    <location>
        <position position="1"/>
    </location>
</feature>
<dbReference type="EMBL" id="CAXITT010000187">
    <property type="protein sequence ID" value="CAL1534972.1"/>
    <property type="molecule type" value="Genomic_DNA"/>
</dbReference>
<dbReference type="Gene3D" id="1.20.140.100">
    <property type="entry name" value="Dynein heavy chain, N-terminal domain 2"/>
    <property type="match status" value="1"/>
</dbReference>
<dbReference type="InterPro" id="IPR013602">
    <property type="entry name" value="Dynein_heavy_linker"/>
</dbReference>
<dbReference type="InterPro" id="IPR042222">
    <property type="entry name" value="Dynein_2_N"/>
</dbReference>
<dbReference type="GO" id="GO:0030286">
    <property type="term" value="C:dynein complex"/>
    <property type="evidence" value="ECO:0007669"/>
    <property type="project" value="InterPro"/>
</dbReference>
<dbReference type="PANTHER" id="PTHR22878:SF68">
    <property type="entry name" value="DYNEIN HEAVY CHAIN 6, AXONEMAL-LIKE"/>
    <property type="match status" value="1"/>
</dbReference>
<sequence length="72" mass="8578">NVQRAWLYLEPIFSSDDITKQLPTESKRYNTMERVWRKVMRMAKTEPHVIVICPDDNMLTDLKKCSELLDHV</sequence>
<dbReference type="AlphaFoldDB" id="A0AAV2HMP7"/>
<name>A0AAV2HMP7_LYMST</name>
<dbReference type="GO" id="GO:0051959">
    <property type="term" value="F:dynein light intermediate chain binding"/>
    <property type="evidence" value="ECO:0007669"/>
    <property type="project" value="InterPro"/>
</dbReference>
<dbReference type="Proteomes" id="UP001497497">
    <property type="component" value="Unassembled WGS sequence"/>
</dbReference>
<accession>A0AAV2HMP7</accession>
<reference evidence="2 3" key="1">
    <citation type="submission" date="2024-04" db="EMBL/GenBank/DDBJ databases">
        <authorList>
            <consortium name="Genoscope - CEA"/>
            <person name="William W."/>
        </authorList>
    </citation>
    <scope>NUCLEOTIDE SEQUENCE [LARGE SCALE GENOMIC DNA]</scope>
</reference>
<dbReference type="GO" id="GO:0007018">
    <property type="term" value="P:microtubule-based movement"/>
    <property type="evidence" value="ECO:0007669"/>
    <property type="project" value="InterPro"/>
</dbReference>
<dbReference type="Pfam" id="PF08393">
    <property type="entry name" value="DHC_N2"/>
    <property type="match status" value="1"/>
</dbReference>
<gene>
    <name evidence="2" type="ORF">GSLYS_00008932001</name>
</gene>
<dbReference type="GO" id="GO:0045505">
    <property type="term" value="F:dynein intermediate chain binding"/>
    <property type="evidence" value="ECO:0007669"/>
    <property type="project" value="InterPro"/>
</dbReference>
<dbReference type="PANTHER" id="PTHR22878">
    <property type="entry name" value="DYNEIN HEAVY CHAIN 6, AXONEMAL-LIKE-RELATED"/>
    <property type="match status" value="1"/>
</dbReference>
<feature type="domain" description="Dynein heavy chain linker" evidence="1">
    <location>
        <begin position="1"/>
        <end position="71"/>
    </location>
</feature>
<evidence type="ECO:0000313" key="3">
    <source>
        <dbReference type="Proteomes" id="UP001497497"/>
    </source>
</evidence>
<protein>
    <recommendedName>
        <fullName evidence="1">Dynein heavy chain linker domain-containing protein</fullName>
    </recommendedName>
</protein>
<keyword evidence="3" id="KW-1185">Reference proteome</keyword>
<proteinExistence type="predicted"/>
<dbReference type="InterPro" id="IPR026983">
    <property type="entry name" value="DHC"/>
</dbReference>